<evidence type="ECO:0000313" key="1">
    <source>
        <dbReference type="EMBL" id="CAK9321342.1"/>
    </source>
</evidence>
<gene>
    <name evidence="1" type="ORF">CITCOLO1_LOCUS13412</name>
</gene>
<accession>A0ABP0YN38</accession>
<dbReference type="EMBL" id="OZ021738">
    <property type="protein sequence ID" value="CAK9321342.1"/>
    <property type="molecule type" value="Genomic_DNA"/>
</dbReference>
<reference evidence="1 2" key="1">
    <citation type="submission" date="2024-03" db="EMBL/GenBank/DDBJ databases">
        <authorList>
            <person name="Gkanogiannis A."/>
            <person name="Becerra Lopez-Lavalle L."/>
        </authorList>
    </citation>
    <scope>NUCLEOTIDE SEQUENCE [LARGE SCALE GENOMIC DNA]</scope>
</reference>
<name>A0ABP0YN38_9ROSI</name>
<keyword evidence="2" id="KW-1185">Reference proteome</keyword>
<organism evidence="1 2">
    <name type="scientific">Citrullus colocynthis</name>
    <name type="common">colocynth</name>
    <dbReference type="NCBI Taxonomy" id="252529"/>
    <lineage>
        <taxon>Eukaryota</taxon>
        <taxon>Viridiplantae</taxon>
        <taxon>Streptophyta</taxon>
        <taxon>Embryophyta</taxon>
        <taxon>Tracheophyta</taxon>
        <taxon>Spermatophyta</taxon>
        <taxon>Magnoliopsida</taxon>
        <taxon>eudicotyledons</taxon>
        <taxon>Gunneridae</taxon>
        <taxon>Pentapetalae</taxon>
        <taxon>rosids</taxon>
        <taxon>fabids</taxon>
        <taxon>Cucurbitales</taxon>
        <taxon>Cucurbitaceae</taxon>
        <taxon>Benincaseae</taxon>
        <taxon>Citrullus</taxon>
    </lineage>
</organism>
<feature type="non-terminal residue" evidence="1">
    <location>
        <position position="116"/>
    </location>
</feature>
<protein>
    <submittedName>
        <fullName evidence="1">Uncharacterized protein</fullName>
    </submittedName>
</protein>
<evidence type="ECO:0000313" key="2">
    <source>
        <dbReference type="Proteomes" id="UP001642487"/>
    </source>
</evidence>
<dbReference type="Proteomes" id="UP001642487">
    <property type="component" value="Chromosome 4"/>
</dbReference>
<sequence>TGAWNCVRGSVNSDSRASSLIESAKAERRKIQKIAFTVRGLKVPPNSASLEEARNRVFDLWLLFLSSVLRSPPRSARIPTSPTLRNWRPGDFSIAVQPGDLLNLDKFSLLKSGHIR</sequence>
<proteinExistence type="predicted"/>